<gene>
    <name evidence="13" type="ORF">LSH36_840g02012</name>
</gene>
<evidence type="ECO:0000256" key="4">
    <source>
        <dbReference type="ARBA" id="ARBA00023015"/>
    </source>
</evidence>
<keyword evidence="3 9" id="KW-0862">Zinc</keyword>
<dbReference type="GO" id="GO:0000978">
    <property type="term" value="F:RNA polymerase II cis-regulatory region sequence-specific DNA binding"/>
    <property type="evidence" value="ECO:0007669"/>
    <property type="project" value="TreeGrafter"/>
</dbReference>
<proteinExistence type="inferred from homology"/>
<feature type="compositionally biased region" description="Low complexity" evidence="10">
    <location>
        <begin position="416"/>
        <end position="442"/>
    </location>
</feature>
<feature type="compositionally biased region" description="Basic and acidic residues" evidence="10">
    <location>
        <begin position="382"/>
        <end position="393"/>
    </location>
</feature>
<dbReference type="InterPro" id="IPR000536">
    <property type="entry name" value="Nucl_hrmn_rcpt_lig-bd"/>
</dbReference>
<keyword evidence="2 9" id="KW-0863">Zinc-finger</keyword>
<dbReference type="PRINTS" id="PR00047">
    <property type="entry name" value="STROIDFINGER"/>
</dbReference>
<keyword evidence="5 9" id="KW-0238">DNA-binding</keyword>
<dbReference type="Pfam" id="PF00105">
    <property type="entry name" value="zf-C4"/>
    <property type="match status" value="1"/>
</dbReference>
<dbReference type="Proteomes" id="UP001208570">
    <property type="component" value="Unassembled WGS sequence"/>
</dbReference>
<dbReference type="SMART" id="SM00399">
    <property type="entry name" value="ZnF_C4"/>
    <property type="match status" value="1"/>
</dbReference>
<organism evidence="13 14">
    <name type="scientific">Paralvinella palmiformis</name>
    <dbReference type="NCBI Taxonomy" id="53620"/>
    <lineage>
        <taxon>Eukaryota</taxon>
        <taxon>Metazoa</taxon>
        <taxon>Spiralia</taxon>
        <taxon>Lophotrochozoa</taxon>
        <taxon>Annelida</taxon>
        <taxon>Polychaeta</taxon>
        <taxon>Sedentaria</taxon>
        <taxon>Canalipalpata</taxon>
        <taxon>Terebellida</taxon>
        <taxon>Terebelliformia</taxon>
        <taxon>Alvinellidae</taxon>
        <taxon>Paralvinella</taxon>
    </lineage>
</organism>
<evidence type="ECO:0000259" key="11">
    <source>
        <dbReference type="PROSITE" id="PS51030"/>
    </source>
</evidence>
<feature type="region of interest" description="Disordered" evidence="10">
    <location>
        <begin position="382"/>
        <end position="443"/>
    </location>
</feature>
<dbReference type="InterPro" id="IPR050234">
    <property type="entry name" value="Nuclear_hormone_rcpt_NR1"/>
</dbReference>
<dbReference type="PRINTS" id="PR00398">
    <property type="entry name" value="STRDHORMONER"/>
</dbReference>
<evidence type="ECO:0008006" key="15">
    <source>
        <dbReference type="Google" id="ProtNLM"/>
    </source>
</evidence>
<evidence type="ECO:0000256" key="7">
    <source>
        <dbReference type="ARBA" id="ARBA00023170"/>
    </source>
</evidence>
<keyword evidence="1 9" id="KW-0479">Metal-binding</keyword>
<evidence type="ECO:0000259" key="12">
    <source>
        <dbReference type="PROSITE" id="PS51843"/>
    </source>
</evidence>
<keyword evidence="6 9" id="KW-0804">Transcription</keyword>
<dbReference type="GO" id="GO:0000122">
    <property type="term" value="P:negative regulation of transcription by RNA polymerase II"/>
    <property type="evidence" value="ECO:0007669"/>
    <property type="project" value="TreeGrafter"/>
</dbReference>
<dbReference type="Gene3D" id="3.30.50.10">
    <property type="entry name" value="Erythroid Transcription Factor GATA-1, subunit A"/>
    <property type="match status" value="1"/>
</dbReference>
<evidence type="ECO:0000256" key="8">
    <source>
        <dbReference type="ARBA" id="ARBA00023242"/>
    </source>
</evidence>
<dbReference type="GO" id="GO:0045944">
    <property type="term" value="P:positive regulation of transcription by RNA polymerase II"/>
    <property type="evidence" value="ECO:0007669"/>
    <property type="project" value="TreeGrafter"/>
</dbReference>
<dbReference type="PROSITE" id="PS51030">
    <property type="entry name" value="NUCLEAR_REC_DBD_2"/>
    <property type="match status" value="1"/>
</dbReference>
<dbReference type="GO" id="GO:0008270">
    <property type="term" value="F:zinc ion binding"/>
    <property type="evidence" value="ECO:0007669"/>
    <property type="project" value="UniProtKB-KW"/>
</dbReference>
<dbReference type="InterPro" id="IPR001628">
    <property type="entry name" value="Znf_hrmn_rcpt"/>
</dbReference>
<comment type="similarity">
    <text evidence="9">Belongs to the nuclear hormone receptor family.</text>
</comment>
<comment type="caution">
    <text evidence="13">The sequence shown here is derived from an EMBL/GenBank/DDBJ whole genome shotgun (WGS) entry which is preliminary data.</text>
</comment>
<dbReference type="GO" id="GO:0004879">
    <property type="term" value="F:nuclear receptor activity"/>
    <property type="evidence" value="ECO:0007669"/>
    <property type="project" value="TreeGrafter"/>
</dbReference>
<sequence>MFKMPEEPDLGLESTRTVQQQIDTNELTIPIVSNDLLTASPSVKTEENTLTYTICTDSSTEVPVVSPSSGQNVTESAAYAISGKSIVPVMNMASVGGATVPVIQAQGFPMSVATSGSQTTNQATVSMMIQGVGGSGPLTLIYPALMAENSSASSTNKTSASTSMVMSQADAMSLPSGLITVTPQTESMVLPSGGDILSGLMNQESLELKHAPGTQKEMIDISELAAVTPSIHNAITSQIIMQIKNEGVAQANEQTEEKANNSDGNVRSPTTTTGDESEEGMYMPKLKRIKTSTSLSKEDKICRVCGDRALGCNFDAISCESCKAFFRRNALKDKQPRCLFDSNCKIDVNTRRFCPFCRLQKCFAVGMKKELILGEVEKKKRNEKVRMNREKRSSKSTVISESPSTPVIDTQAPVVSSGTPTSPTIDTSPSPQQQQPVSTVTSHEVLLHSLTSQSPKQESILPSVQSSSGILGMGLTLGGMSFAVAGSSLPQTNSLPSIPVTAPDVTNLLSLSKFAQKNEISATAQLDTLLMRHLTTEENNMLQELMQVYDLSFTVDLEPLIHIKHLDPSLNQLVNQSSITVLRLIKFAKRLEEFIRLTQQCQIGILKGTWIHILLLRSVSLYDSERDVWVTPKGDIPTEILKNATGFVKLHDDHVRYCKNIKAIIRDDLMIVVILLVIVLFSPEGPNVINRDLVSNIQDKYLILLKHYLESKYTYMRAAEMYPALMSKLKELKELAEIHGKYLLDVNPSEIEPIMLEILDLK</sequence>
<evidence type="ECO:0000313" key="14">
    <source>
        <dbReference type="Proteomes" id="UP001208570"/>
    </source>
</evidence>
<feature type="region of interest" description="Disordered" evidence="10">
    <location>
        <begin position="250"/>
        <end position="278"/>
    </location>
</feature>
<dbReference type="Pfam" id="PF00104">
    <property type="entry name" value="Hormone_recep"/>
    <property type="match status" value="1"/>
</dbReference>
<dbReference type="GO" id="GO:0030154">
    <property type="term" value="P:cell differentiation"/>
    <property type="evidence" value="ECO:0007669"/>
    <property type="project" value="TreeGrafter"/>
</dbReference>
<dbReference type="InterPro" id="IPR013088">
    <property type="entry name" value="Znf_NHR/GATA"/>
</dbReference>
<dbReference type="EMBL" id="JAODUP010000840">
    <property type="protein sequence ID" value="KAK2143440.1"/>
    <property type="molecule type" value="Genomic_DNA"/>
</dbReference>
<dbReference type="PROSITE" id="PS51843">
    <property type="entry name" value="NR_LBD"/>
    <property type="match status" value="1"/>
</dbReference>
<dbReference type="SUPFAM" id="SSF48508">
    <property type="entry name" value="Nuclear receptor ligand-binding domain"/>
    <property type="match status" value="1"/>
</dbReference>
<dbReference type="PANTHER" id="PTHR24082:SF283">
    <property type="entry name" value="NUCLEAR HORMONE RECEPTOR HR96"/>
    <property type="match status" value="1"/>
</dbReference>
<dbReference type="AlphaFoldDB" id="A0AAD9MS60"/>
<feature type="compositionally biased region" description="Polar residues" evidence="10">
    <location>
        <begin position="261"/>
        <end position="274"/>
    </location>
</feature>
<keyword evidence="14" id="KW-1185">Reference proteome</keyword>
<evidence type="ECO:0000313" key="13">
    <source>
        <dbReference type="EMBL" id="KAK2143440.1"/>
    </source>
</evidence>
<evidence type="ECO:0000256" key="10">
    <source>
        <dbReference type="SAM" id="MobiDB-lite"/>
    </source>
</evidence>
<comment type="subcellular location">
    <subcellularLocation>
        <location evidence="9">Nucleus</location>
    </subcellularLocation>
</comment>
<evidence type="ECO:0000256" key="6">
    <source>
        <dbReference type="ARBA" id="ARBA00023163"/>
    </source>
</evidence>
<dbReference type="GO" id="GO:0005634">
    <property type="term" value="C:nucleus"/>
    <property type="evidence" value="ECO:0007669"/>
    <property type="project" value="UniProtKB-SubCell"/>
</dbReference>
<keyword evidence="7 9" id="KW-0675">Receptor</keyword>
<keyword evidence="8 9" id="KW-0539">Nucleus</keyword>
<evidence type="ECO:0000256" key="3">
    <source>
        <dbReference type="ARBA" id="ARBA00022833"/>
    </source>
</evidence>
<feature type="domain" description="Nuclear receptor" evidence="11">
    <location>
        <begin position="299"/>
        <end position="374"/>
    </location>
</feature>
<evidence type="ECO:0000256" key="5">
    <source>
        <dbReference type="ARBA" id="ARBA00023125"/>
    </source>
</evidence>
<dbReference type="PROSITE" id="PS00031">
    <property type="entry name" value="NUCLEAR_REC_DBD_1"/>
    <property type="match status" value="1"/>
</dbReference>
<evidence type="ECO:0000256" key="1">
    <source>
        <dbReference type="ARBA" id="ARBA00022723"/>
    </source>
</evidence>
<dbReference type="Gene3D" id="1.10.565.10">
    <property type="entry name" value="Retinoid X Receptor"/>
    <property type="match status" value="1"/>
</dbReference>
<dbReference type="InterPro" id="IPR001723">
    <property type="entry name" value="Nuclear_hrmn_rcpt"/>
</dbReference>
<reference evidence="13" key="1">
    <citation type="journal article" date="2023" name="Mol. Biol. Evol.">
        <title>Third-Generation Sequencing Reveals the Adaptive Role of the Epigenome in Three Deep-Sea Polychaetes.</title>
        <authorList>
            <person name="Perez M."/>
            <person name="Aroh O."/>
            <person name="Sun Y."/>
            <person name="Lan Y."/>
            <person name="Juniper S.K."/>
            <person name="Young C.R."/>
            <person name="Angers B."/>
            <person name="Qian P.Y."/>
        </authorList>
    </citation>
    <scope>NUCLEOTIDE SEQUENCE</scope>
    <source>
        <strain evidence="13">P08H-3</strain>
    </source>
</reference>
<dbReference type="PANTHER" id="PTHR24082">
    <property type="entry name" value="NUCLEAR HORMONE RECEPTOR"/>
    <property type="match status" value="1"/>
</dbReference>
<dbReference type="SUPFAM" id="SSF57716">
    <property type="entry name" value="Glucocorticoid receptor-like (DNA-binding domain)"/>
    <property type="match status" value="1"/>
</dbReference>
<evidence type="ECO:0000256" key="9">
    <source>
        <dbReference type="RuleBase" id="RU004334"/>
    </source>
</evidence>
<evidence type="ECO:0000256" key="2">
    <source>
        <dbReference type="ARBA" id="ARBA00022771"/>
    </source>
</evidence>
<protein>
    <recommendedName>
        <fullName evidence="15">Nuclear hormone receptor HR96</fullName>
    </recommendedName>
</protein>
<dbReference type="SMART" id="SM00430">
    <property type="entry name" value="HOLI"/>
    <property type="match status" value="1"/>
</dbReference>
<keyword evidence="4 9" id="KW-0805">Transcription regulation</keyword>
<feature type="domain" description="NR LBD" evidence="12">
    <location>
        <begin position="537"/>
        <end position="762"/>
    </location>
</feature>
<accession>A0AAD9MS60</accession>
<feature type="compositionally biased region" description="Polar residues" evidence="10">
    <location>
        <begin position="395"/>
        <end position="408"/>
    </location>
</feature>
<dbReference type="InterPro" id="IPR035500">
    <property type="entry name" value="NHR-like_dom_sf"/>
</dbReference>
<name>A0AAD9MS60_9ANNE</name>